<evidence type="ECO:0008006" key="3">
    <source>
        <dbReference type="Google" id="ProtNLM"/>
    </source>
</evidence>
<dbReference type="PANTHER" id="PTHR21529">
    <property type="entry name" value="MAMMARY TURMOR VIRUS RECEPTOR HOMOLOG 1, 2 MTVR1, 2"/>
    <property type="match status" value="1"/>
</dbReference>
<organism evidence="1 2">
    <name type="scientific">Trema orientale</name>
    <name type="common">Charcoal tree</name>
    <name type="synonym">Celtis orientalis</name>
    <dbReference type="NCBI Taxonomy" id="63057"/>
    <lineage>
        <taxon>Eukaryota</taxon>
        <taxon>Viridiplantae</taxon>
        <taxon>Streptophyta</taxon>
        <taxon>Embryophyta</taxon>
        <taxon>Tracheophyta</taxon>
        <taxon>Spermatophyta</taxon>
        <taxon>Magnoliopsida</taxon>
        <taxon>eudicotyledons</taxon>
        <taxon>Gunneridae</taxon>
        <taxon>Pentapetalae</taxon>
        <taxon>rosids</taxon>
        <taxon>fabids</taxon>
        <taxon>Rosales</taxon>
        <taxon>Cannabaceae</taxon>
        <taxon>Trema</taxon>
    </lineage>
</organism>
<name>A0A2P5CIQ3_TREOI</name>
<gene>
    <name evidence="1" type="ORF">TorRG33x02_283460</name>
</gene>
<reference evidence="2" key="1">
    <citation type="submission" date="2016-06" db="EMBL/GenBank/DDBJ databases">
        <title>Parallel loss of symbiosis genes in relatives of nitrogen-fixing non-legume Parasponia.</title>
        <authorList>
            <person name="Van Velzen R."/>
            <person name="Holmer R."/>
            <person name="Bu F."/>
            <person name="Rutten L."/>
            <person name="Van Zeijl A."/>
            <person name="Liu W."/>
            <person name="Santuari L."/>
            <person name="Cao Q."/>
            <person name="Sharma T."/>
            <person name="Shen D."/>
            <person name="Roswanjaya Y."/>
            <person name="Wardhani T."/>
            <person name="Kalhor M.S."/>
            <person name="Jansen J."/>
            <person name="Van den Hoogen J."/>
            <person name="Gungor B."/>
            <person name="Hartog M."/>
            <person name="Hontelez J."/>
            <person name="Verver J."/>
            <person name="Yang W.-C."/>
            <person name="Schijlen E."/>
            <person name="Repin R."/>
            <person name="Schilthuizen M."/>
            <person name="Schranz E."/>
            <person name="Heidstra R."/>
            <person name="Miyata K."/>
            <person name="Fedorova E."/>
            <person name="Kohlen W."/>
            <person name="Bisseling T."/>
            <person name="Smit S."/>
            <person name="Geurts R."/>
        </authorList>
    </citation>
    <scope>NUCLEOTIDE SEQUENCE [LARGE SCALE GENOMIC DNA]</scope>
    <source>
        <strain evidence="2">cv. RG33-2</strain>
    </source>
</reference>
<evidence type="ECO:0000313" key="2">
    <source>
        <dbReference type="Proteomes" id="UP000237000"/>
    </source>
</evidence>
<dbReference type="Proteomes" id="UP000237000">
    <property type="component" value="Unassembled WGS sequence"/>
</dbReference>
<dbReference type="EMBL" id="JXTC01000360">
    <property type="protein sequence ID" value="PON60927.1"/>
    <property type="molecule type" value="Genomic_DNA"/>
</dbReference>
<protein>
    <recommendedName>
        <fullName evidence="3">Tetratricopeptide-like helical domain containing protein</fullName>
    </recommendedName>
</protein>
<keyword evidence="2" id="KW-1185">Reference proteome</keyword>
<dbReference type="PANTHER" id="PTHR21529:SF4">
    <property type="entry name" value="TPR AND ANKYRIN REPEAT-CONTAINING PROTEIN 1"/>
    <property type="match status" value="1"/>
</dbReference>
<proteinExistence type="predicted"/>
<sequence length="1024" mass="116925">MSAFRLLQHLVSAGKIYLEKLRDPGKAAECFTLAGCYEIAADVYARGNFFSECLDVCSKGKLFDMGLEYIRNWKQHTTRECGILKRSIELDKIEQVFLEKCAYHYHELKDSRSMLKFVRAFISINSIRNFLRPLGCFNELILLEEESGNFMEAANIAKEKGDILLLADLLEKAGKFKEAANLILFYVLVNSLWSSGSRGWPLKKFRQKDELLTKAKSFAKNEGDDFYEFVCLEADIMAAEESDLVVMMNRMITSQKHKSVRGEIISARKILHTHLSSEPAKYFLEEELVFDLMMHSEDLISKNQVSVESLVYFWNFWKDKIVKIFEYIGCLETQDVNEFRNYGECCLNFLGVWRQFHNFNSVYLLVNSEADWAKGVEKRYFHSNRLLASIDVRQLVSASQTFWSSEVLSVGIMVLHKLKALHDFQVQGSDMLICKSRILTLIYEVASFLLESKYLEHSYQHSETLLKFVRLAADNFVRYIFPSDWRESLRSDMVFFRRSDMSKSLLKRFVVESISSRKRLSYGQIGTVLMVILGSGIIDKELYGMIREGLNWNLPWKSFLESLYRTMGTDILEGFGSGNVAEVLENVECPEVSEAKVSGERTSMVHLIWSFHEALADADYANWSGQRDCISPGCFFYLVEHLLLQAASVQGFIITSKSLFVEWLMYQGESTKTNSSYNMVPGLQQSLERIRESVIDLVKQFLNNRRHMAEWKQTWSMSVKEHNLLVFRLILMICLLHANFGNCSGLLFHFLQREEISEQLPWEFCCTLNSGRNRHFQTVLAEALKKIDNPLVIVKLGEYCPAASSNSNAVVVDMTVNHCKDEILRALFPKVDSSSEGYIGVAAVEDVDSCRGMLSTIDSDTAKSSEMLPCANPELVIYQDRNTEEANVSNNLPMDFCGFWEDLEAINSLNIGSEQERFISDAQTIKGNMERYIQVMTGDIQKPHSSSIDEMNQISTLVDELKQLCAALDASELEPHSKLSSVKELSKRVQSRRPVWEAVLNQLSGEQIADTDDIAVETLVASDG</sequence>
<comment type="caution">
    <text evidence="1">The sequence shown here is derived from an EMBL/GenBank/DDBJ whole genome shotgun (WGS) entry which is preliminary data.</text>
</comment>
<dbReference type="AlphaFoldDB" id="A0A2P5CIQ3"/>
<evidence type="ECO:0000313" key="1">
    <source>
        <dbReference type="EMBL" id="PON60927.1"/>
    </source>
</evidence>
<dbReference type="STRING" id="63057.A0A2P5CIQ3"/>
<dbReference type="InParanoid" id="A0A2P5CIQ3"/>
<dbReference type="OrthoDB" id="3156807at2759"/>
<dbReference type="InterPro" id="IPR039904">
    <property type="entry name" value="TRANK1"/>
</dbReference>
<accession>A0A2P5CIQ3</accession>